<name>A0A4P7NFC7_PYROR</name>
<gene>
    <name evidence="7" type="ORF">PoMZ_07539</name>
</gene>
<accession>A0A4P7NFC7</accession>
<comment type="subcellular location">
    <subcellularLocation>
        <location evidence="2">Peroxisome membrane</location>
        <topology evidence="2">Peripheral membrane protein</topology>
    </subcellularLocation>
</comment>
<proteinExistence type="inferred from homology"/>
<reference evidence="7 8" key="1">
    <citation type="journal article" date="2019" name="Mol. Biol. Evol.">
        <title>Blast fungal genomes show frequent chromosomal changes, gene gains and losses, and effector gene turnover.</title>
        <authorList>
            <person name="Gomez Luciano L.B."/>
            <person name="Jason Tsai I."/>
            <person name="Chuma I."/>
            <person name="Tosa Y."/>
            <person name="Chen Y.H."/>
            <person name="Li J.Y."/>
            <person name="Li M.Y."/>
            <person name="Jade Lu M.Y."/>
            <person name="Nakayashiki H."/>
            <person name="Li W.H."/>
        </authorList>
    </citation>
    <scope>NUCLEOTIDE SEQUENCE [LARGE SCALE GENOMIC DNA]</scope>
    <source>
        <strain evidence="7">MZ5-1-6</strain>
    </source>
</reference>
<evidence type="ECO:0000256" key="3">
    <source>
        <dbReference type="ARBA" id="ARBA00010707"/>
    </source>
</evidence>
<protein>
    <recommendedName>
        <fullName evidence="4">Inheritance of peroxisomes protein 1</fullName>
    </recommendedName>
</protein>
<dbReference type="InterPro" id="IPR024758">
    <property type="entry name" value="Inp1"/>
</dbReference>
<sequence>MEREATVDEARRDDTIAKMNTAKPPGTVTTAPRRIVTAPVHSQACRSDAAPSTPQPGGIETLYSHPSVKIIAFTAGPRVFDSPGRTVSSPIEVEPGSLSWSSQLERTIAVGPFRIYRAPGSVAFLNCGSALQPILPKSQCWCIDECSSKFVLQIRRPQYWRIEIAVDVEKAQALRDVFDKILQFEKTPCPFQRAFTVELPERPQQAVKKRPWTPVQRKPSLQFPPTPVTPEAEPPIALMGKRSSDFYKQTSGSPAENATTPTLPTIQKIRRRKNNASAQTAGAEETPTPTLTPALTPILSPTVQENMEAESLLEGPSKTNIEPKEEVADETLAAEATAAITRPHLGFQASRSVTAPPQLSLLTPSSKPRTETCELAESQAEDKEEQNPEPNSPTDSSASFHSLQSWHSSKGPLPPSPPLSNPNSPRTFPYPHENIPLPHPVSSRVELEDKEPPMTALRQTFIEGDFSPLRAPQDDASVDESSPKDQSVSVSSDCASDTSVSHASSCEDTSQRPHTPATAASTSTDLSRRPRIRHRPTTSNISVSQALSPLPSAANLFSPHSKFRALGRPTTRLQAVSRIPGAIIHKTCEILLSPPSHLINLMLNVAARITSGEWRGFVFGVGESGEQIPVQWDYSDSSDTASTTGRCWEVNNDDGSEGDAAQPWQESRISVADAAKARIETALASKVPAADDCQNWEVD</sequence>
<feature type="region of interest" description="Disordered" evidence="6">
    <location>
        <begin position="462"/>
        <end position="543"/>
    </location>
</feature>
<dbReference type="GO" id="GO:0045033">
    <property type="term" value="P:peroxisome inheritance"/>
    <property type="evidence" value="ECO:0007669"/>
    <property type="project" value="InterPro"/>
</dbReference>
<feature type="compositionally biased region" description="Low complexity" evidence="6">
    <location>
        <begin position="484"/>
        <end position="493"/>
    </location>
</feature>
<evidence type="ECO:0000256" key="6">
    <source>
        <dbReference type="SAM" id="MobiDB-lite"/>
    </source>
</evidence>
<feature type="compositionally biased region" description="Polar residues" evidence="6">
    <location>
        <begin position="388"/>
        <end position="408"/>
    </location>
</feature>
<dbReference type="AlphaFoldDB" id="A0A4P7NFC7"/>
<evidence type="ECO:0000256" key="2">
    <source>
        <dbReference type="ARBA" id="ARBA00004421"/>
    </source>
</evidence>
<feature type="region of interest" description="Disordered" evidence="6">
    <location>
        <begin position="207"/>
        <end position="231"/>
    </location>
</feature>
<organism evidence="7 8">
    <name type="scientific">Pyricularia oryzae</name>
    <name type="common">Rice blast fungus</name>
    <name type="synonym">Magnaporthe oryzae</name>
    <dbReference type="NCBI Taxonomy" id="318829"/>
    <lineage>
        <taxon>Eukaryota</taxon>
        <taxon>Fungi</taxon>
        <taxon>Dikarya</taxon>
        <taxon>Ascomycota</taxon>
        <taxon>Pezizomycotina</taxon>
        <taxon>Sordariomycetes</taxon>
        <taxon>Sordariomycetidae</taxon>
        <taxon>Magnaporthales</taxon>
        <taxon>Pyriculariaceae</taxon>
        <taxon>Pyricularia</taxon>
    </lineage>
</organism>
<feature type="compositionally biased region" description="Polar residues" evidence="6">
    <location>
        <begin position="494"/>
        <end position="508"/>
    </location>
</feature>
<evidence type="ECO:0000313" key="7">
    <source>
        <dbReference type="EMBL" id="QBZ60597.1"/>
    </source>
</evidence>
<evidence type="ECO:0000256" key="4">
    <source>
        <dbReference type="ARBA" id="ARBA00021397"/>
    </source>
</evidence>
<feature type="region of interest" description="Disordered" evidence="6">
    <location>
        <begin position="247"/>
        <end position="294"/>
    </location>
</feature>
<feature type="region of interest" description="Disordered" evidence="6">
    <location>
        <begin position="348"/>
        <end position="440"/>
    </location>
</feature>
<evidence type="ECO:0000256" key="1">
    <source>
        <dbReference type="ARBA" id="ARBA00003594"/>
    </source>
</evidence>
<comment type="function">
    <text evidence="1">Required for peroxisome inheritance.</text>
</comment>
<dbReference type="Proteomes" id="UP000294847">
    <property type="component" value="Chromosome 4"/>
</dbReference>
<evidence type="ECO:0000256" key="5">
    <source>
        <dbReference type="ARBA" id="ARBA00023136"/>
    </source>
</evidence>
<dbReference type="EMBL" id="CP034207">
    <property type="protein sequence ID" value="QBZ60597.1"/>
    <property type="molecule type" value="Genomic_DNA"/>
</dbReference>
<dbReference type="GO" id="GO:0005780">
    <property type="term" value="C:extrinsic component of intraperoxisomal membrane"/>
    <property type="evidence" value="ECO:0007669"/>
    <property type="project" value="InterPro"/>
</dbReference>
<comment type="similarity">
    <text evidence="3">Belongs to the INP1 family.</text>
</comment>
<feature type="compositionally biased region" description="Polar residues" evidence="6">
    <location>
        <begin position="349"/>
        <end position="367"/>
    </location>
</feature>
<evidence type="ECO:0000313" key="8">
    <source>
        <dbReference type="Proteomes" id="UP000294847"/>
    </source>
</evidence>
<feature type="region of interest" description="Disordered" evidence="6">
    <location>
        <begin position="1"/>
        <end position="34"/>
    </location>
</feature>
<feature type="compositionally biased region" description="Polar residues" evidence="6">
    <location>
        <begin position="247"/>
        <end position="265"/>
    </location>
</feature>
<feature type="compositionally biased region" description="Basic and acidic residues" evidence="6">
    <location>
        <begin position="1"/>
        <end position="16"/>
    </location>
</feature>
<keyword evidence="5" id="KW-0472">Membrane</keyword>
<dbReference type="Pfam" id="PF12634">
    <property type="entry name" value="Inp1"/>
    <property type="match status" value="1"/>
</dbReference>